<dbReference type="Proteomes" id="UP000541558">
    <property type="component" value="Unassembled WGS sequence"/>
</dbReference>
<evidence type="ECO:0000313" key="1">
    <source>
        <dbReference type="EMBL" id="KAF5310357.1"/>
    </source>
</evidence>
<reference evidence="1 2" key="1">
    <citation type="journal article" date="2020" name="ISME J.">
        <title>Uncovering the hidden diversity of litter-decomposition mechanisms in mushroom-forming fungi.</title>
        <authorList>
            <person name="Floudas D."/>
            <person name="Bentzer J."/>
            <person name="Ahren D."/>
            <person name="Johansson T."/>
            <person name="Persson P."/>
            <person name="Tunlid A."/>
        </authorList>
    </citation>
    <scope>NUCLEOTIDE SEQUENCE [LARGE SCALE GENOMIC DNA]</scope>
    <source>
        <strain evidence="1 2">CBS 175.51</strain>
    </source>
</reference>
<dbReference type="EMBL" id="JAACJK010000230">
    <property type="protein sequence ID" value="KAF5310357.1"/>
    <property type="molecule type" value="Genomic_DNA"/>
</dbReference>
<proteinExistence type="predicted"/>
<keyword evidence="2" id="KW-1185">Reference proteome</keyword>
<dbReference type="AlphaFoldDB" id="A0A8H5AUF2"/>
<gene>
    <name evidence="1" type="ORF">D9611_012024</name>
</gene>
<organism evidence="1 2">
    <name type="scientific">Ephemerocybe angulata</name>
    <dbReference type="NCBI Taxonomy" id="980116"/>
    <lineage>
        <taxon>Eukaryota</taxon>
        <taxon>Fungi</taxon>
        <taxon>Dikarya</taxon>
        <taxon>Basidiomycota</taxon>
        <taxon>Agaricomycotina</taxon>
        <taxon>Agaricomycetes</taxon>
        <taxon>Agaricomycetidae</taxon>
        <taxon>Agaricales</taxon>
        <taxon>Agaricineae</taxon>
        <taxon>Psathyrellaceae</taxon>
        <taxon>Ephemerocybe</taxon>
    </lineage>
</organism>
<evidence type="ECO:0000313" key="2">
    <source>
        <dbReference type="Proteomes" id="UP000541558"/>
    </source>
</evidence>
<sequence length="212" mass="23271">MLNGAAQQRLFPQLKALILEDPPTMALGMPDPAGAWFPPTNPGIPNDQKLAATVAWLTGHYKHGDLSSRDLGMLSYVNPGTHKVPSIYNNMHQYLHEILYAPPVGGSDILTFGLAPQLHEAYRKACFSSETKALFPEMKITAIAHEETVAFCIAALWEMQADSERYGGESIQFDVIPHTNHFTRSRLQGAGGAPGARWKYPNRASAETTLVE</sequence>
<accession>A0A8H5AUF2</accession>
<protein>
    <submittedName>
        <fullName evidence="1">Uncharacterized protein</fullName>
    </submittedName>
</protein>
<name>A0A8H5AUF2_9AGAR</name>
<comment type="caution">
    <text evidence="1">The sequence shown here is derived from an EMBL/GenBank/DDBJ whole genome shotgun (WGS) entry which is preliminary data.</text>
</comment>
<dbReference type="OrthoDB" id="3251587at2759"/>